<name>A0ABS8NKX4_9BACT</name>
<comment type="caution">
    <text evidence="2">The sequence shown here is derived from an EMBL/GenBank/DDBJ whole genome shotgun (WGS) entry which is preliminary data.</text>
</comment>
<feature type="region of interest" description="Disordered" evidence="1">
    <location>
        <begin position="201"/>
        <end position="231"/>
    </location>
</feature>
<proteinExistence type="predicted"/>
<dbReference type="EMBL" id="JAJKFW010000025">
    <property type="protein sequence ID" value="MCC9644190.1"/>
    <property type="molecule type" value="Genomic_DNA"/>
</dbReference>
<dbReference type="Proteomes" id="UP001430306">
    <property type="component" value="Unassembled WGS sequence"/>
</dbReference>
<evidence type="ECO:0000313" key="2">
    <source>
        <dbReference type="EMBL" id="MCC9644190.1"/>
    </source>
</evidence>
<organism evidence="2 3">
    <name type="scientific">Rhodopirellula halodulae</name>
    <dbReference type="NCBI Taxonomy" id="2894198"/>
    <lineage>
        <taxon>Bacteria</taxon>
        <taxon>Pseudomonadati</taxon>
        <taxon>Planctomycetota</taxon>
        <taxon>Planctomycetia</taxon>
        <taxon>Pirellulales</taxon>
        <taxon>Pirellulaceae</taxon>
        <taxon>Rhodopirellula</taxon>
    </lineage>
</organism>
<feature type="region of interest" description="Disordered" evidence="1">
    <location>
        <begin position="42"/>
        <end position="69"/>
    </location>
</feature>
<feature type="compositionally biased region" description="Polar residues" evidence="1">
    <location>
        <begin position="42"/>
        <end position="66"/>
    </location>
</feature>
<accession>A0ABS8NKX4</accession>
<evidence type="ECO:0000313" key="3">
    <source>
        <dbReference type="Proteomes" id="UP001430306"/>
    </source>
</evidence>
<protein>
    <submittedName>
        <fullName evidence="2">Uncharacterized protein</fullName>
    </submittedName>
</protein>
<sequence>MKIQAKKWILAASVISTVAGSTIEAEACGGARRGGISRVVSQLHSSRSANRYRTPSPRYSTHQYSQPHHYAQPAPTYRSAPVGVPATSIAPQTVQGQFAPQAVSQPVAQPQTFAAQTPQQRVAQPQVSASQPVAAQSQQVATQRQAAPQQAVSQQPVSQPVAAQPAATQAAANQPAATNPAASAKDSALAMLASINQRTAQPAQATPVAQTPANTQIPSFGSATSASSVQPAAQPHVGSWSVTLPGNQSVALKLNSDGSFVWAASKDGSTSQFSGQYVLNNGSLTLVRSNDLQKMVGTWTATQSGFVFQVGGGTNGGLNFTRS</sequence>
<feature type="compositionally biased region" description="Polar residues" evidence="1">
    <location>
        <begin position="217"/>
        <end position="231"/>
    </location>
</feature>
<gene>
    <name evidence="2" type="ORF">LOC71_18060</name>
</gene>
<dbReference type="RefSeq" id="WP_230275335.1">
    <property type="nucleotide sequence ID" value="NZ_JAJKFW010000025.1"/>
</dbReference>
<keyword evidence="3" id="KW-1185">Reference proteome</keyword>
<evidence type="ECO:0000256" key="1">
    <source>
        <dbReference type="SAM" id="MobiDB-lite"/>
    </source>
</evidence>
<reference evidence="2" key="1">
    <citation type="submission" date="2021-11" db="EMBL/GenBank/DDBJ databases">
        <title>Genome sequence.</title>
        <authorList>
            <person name="Sun Q."/>
        </authorList>
    </citation>
    <scope>NUCLEOTIDE SEQUENCE</scope>
    <source>
        <strain evidence="2">JC740</strain>
    </source>
</reference>
<feature type="region of interest" description="Disordered" evidence="1">
    <location>
        <begin position="109"/>
        <end position="183"/>
    </location>
</feature>
<feature type="compositionally biased region" description="Low complexity" evidence="1">
    <location>
        <begin position="201"/>
        <end position="216"/>
    </location>
</feature>